<evidence type="ECO:0000259" key="1">
    <source>
        <dbReference type="Pfam" id="PF12476"/>
    </source>
</evidence>
<organism evidence="3">
    <name type="scientific">Rhodanobacter sp. IGA1.0</name>
    <dbReference type="NCBI Taxonomy" id="3158582"/>
    <lineage>
        <taxon>Bacteria</taxon>
        <taxon>Pseudomonadati</taxon>
        <taxon>Pseudomonadota</taxon>
        <taxon>Gammaproteobacteria</taxon>
        <taxon>Lysobacterales</taxon>
        <taxon>Rhodanobacteraceae</taxon>
        <taxon>Rhodanobacter</taxon>
    </lineage>
</organism>
<gene>
    <name evidence="3" type="ORF">ABNK63_10585</name>
</gene>
<dbReference type="InterPro" id="IPR051396">
    <property type="entry name" value="Bact_Antivir_Def_Nuclease"/>
</dbReference>
<dbReference type="PANTHER" id="PTHR43581">
    <property type="entry name" value="ATP/GTP PHOSPHATASE"/>
    <property type="match status" value="1"/>
</dbReference>
<dbReference type="RefSeq" id="WP_350017212.1">
    <property type="nucleotide sequence ID" value="NZ_CP157948.1"/>
</dbReference>
<evidence type="ECO:0000313" key="3">
    <source>
        <dbReference type="EMBL" id="XBS88850.1"/>
    </source>
</evidence>
<proteinExistence type="predicted"/>
<accession>A0AAU7QGY4</accession>
<dbReference type="GO" id="GO:0005524">
    <property type="term" value="F:ATP binding"/>
    <property type="evidence" value="ECO:0007669"/>
    <property type="project" value="InterPro"/>
</dbReference>
<evidence type="ECO:0000259" key="2">
    <source>
        <dbReference type="Pfam" id="PF13304"/>
    </source>
</evidence>
<dbReference type="AlphaFoldDB" id="A0AAU7QGY4"/>
<name>A0AAU7QGY4_9GAMM</name>
<dbReference type="InterPro" id="IPR022532">
    <property type="entry name" value="DUF3696"/>
</dbReference>
<feature type="domain" description="ATPase AAA-type core" evidence="2">
    <location>
        <begin position="21"/>
        <end position="103"/>
    </location>
</feature>
<dbReference type="EMBL" id="CP157948">
    <property type="protein sequence ID" value="XBS88850.1"/>
    <property type="molecule type" value="Genomic_DNA"/>
</dbReference>
<sequence length="171" mass="18601">MSEIVGPIEIDATELPDPMVSLLKFRQPGGEWVRAPNMGFGVSYALPIVAGGLSAISGGLFIVENPEAHLHPAGQSTMGVFLAWLASKGVQVILETHSDHVINGIRLAVGKMKYIACEAVSLLFFDSSESGLPLVQRISVSDRGTLSDWPEYFFDQYQIDVAELGRIRRSK</sequence>
<protein>
    <submittedName>
        <fullName evidence="3">DUF3696 domain-containing protein</fullName>
    </submittedName>
</protein>
<reference evidence="3" key="1">
    <citation type="submission" date="2024-06" db="EMBL/GenBank/DDBJ databases">
        <authorList>
            <person name="Sun Y."/>
        </authorList>
    </citation>
    <scope>NUCLEOTIDE SEQUENCE</scope>
    <source>
        <strain evidence="3">IGA1.0</strain>
    </source>
</reference>
<dbReference type="InterPro" id="IPR003959">
    <property type="entry name" value="ATPase_AAA_core"/>
</dbReference>
<dbReference type="Pfam" id="PF12476">
    <property type="entry name" value="DUF3696"/>
    <property type="match status" value="1"/>
</dbReference>
<dbReference type="Pfam" id="PF13304">
    <property type="entry name" value="AAA_21"/>
    <property type="match status" value="1"/>
</dbReference>
<feature type="domain" description="DUF3696" evidence="1">
    <location>
        <begin position="118"/>
        <end position="164"/>
    </location>
</feature>
<dbReference type="GO" id="GO:0016887">
    <property type="term" value="F:ATP hydrolysis activity"/>
    <property type="evidence" value="ECO:0007669"/>
    <property type="project" value="InterPro"/>
</dbReference>
<dbReference type="PANTHER" id="PTHR43581:SF2">
    <property type="entry name" value="EXCINUCLEASE ATPASE SUBUNIT"/>
    <property type="match status" value="1"/>
</dbReference>